<dbReference type="NCBIfam" id="TIGR02605">
    <property type="entry name" value="CxxC_CxxC_SSSS"/>
    <property type="match status" value="1"/>
</dbReference>
<dbReference type="SMART" id="SM00834">
    <property type="entry name" value="CxxC_CXXC_SSSS"/>
    <property type="match status" value="1"/>
</dbReference>
<evidence type="ECO:0000256" key="1">
    <source>
        <dbReference type="SAM" id="MobiDB-lite"/>
    </source>
</evidence>
<feature type="region of interest" description="Disordered" evidence="1">
    <location>
        <begin position="50"/>
        <end position="131"/>
    </location>
</feature>
<reference evidence="4" key="1">
    <citation type="journal article" date="2019" name="Int. J. Syst. Evol. Microbiol.">
        <title>The Global Catalogue of Microorganisms (GCM) 10K type strain sequencing project: providing services to taxonomists for standard genome sequencing and annotation.</title>
        <authorList>
            <consortium name="The Broad Institute Genomics Platform"/>
            <consortium name="The Broad Institute Genome Sequencing Center for Infectious Disease"/>
            <person name="Wu L."/>
            <person name="Ma J."/>
        </authorList>
    </citation>
    <scope>NUCLEOTIDE SEQUENCE [LARGE SCALE GENOMIC DNA]</scope>
    <source>
        <strain evidence="4">KCTC 52640</strain>
    </source>
</reference>
<organism evidence="3 4">
    <name type="scientific">Salinisphaera aquimarina</name>
    <dbReference type="NCBI Taxonomy" id="2094031"/>
    <lineage>
        <taxon>Bacteria</taxon>
        <taxon>Pseudomonadati</taxon>
        <taxon>Pseudomonadota</taxon>
        <taxon>Gammaproteobacteria</taxon>
        <taxon>Salinisphaerales</taxon>
        <taxon>Salinisphaeraceae</taxon>
        <taxon>Salinisphaera</taxon>
    </lineage>
</organism>
<evidence type="ECO:0000313" key="3">
    <source>
        <dbReference type="EMBL" id="MFC3104816.1"/>
    </source>
</evidence>
<feature type="domain" description="Putative regulatory protein FmdB zinc ribbon" evidence="2">
    <location>
        <begin position="1"/>
        <end position="42"/>
    </location>
</feature>
<accession>A0ABV7ESA1</accession>
<protein>
    <submittedName>
        <fullName evidence="3">FmdB family zinc ribbon protein</fullName>
    </submittedName>
</protein>
<dbReference type="PANTHER" id="PTHR34404:SF2">
    <property type="entry name" value="CONSERVED SERINE RICH PROTEIN"/>
    <property type="match status" value="1"/>
</dbReference>
<dbReference type="InterPro" id="IPR013429">
    <property type="entry name" value="Regulatory_FmdB_Zinc_ribbon"/>
</dbReference>
<name>A0ABV7ESA1_9GAMM</name>
<dbReference type="Pfam" id="PF09723">
    <property type="entry name" value="Zn_ribbon_8"/>
    <property type="match status" value="1"/>
</dbReference>
<evidence type="ECO:0000259" key="2">
    <source>
        <dbReference type="SMART" id="SM00834"/>
    </source>
</evidence>
<evidence type="ECO:0000313" key="4">
    <source>
        <dbReference type="Proteomes" id="UP001595462"/>
    </source>
</evidence>
<gene>
    <name evidence="3" type="ORF">ACFOSU_13100</name>
</gene>
<dbReference type="PANTHER" id="PTHR34404">
    <property type="entry name" value="REGULATORY PROTEIN, FMDB FAMILY"/>
    <property type="match status" value="1"/>
</dbReference>
<feature type="compositionally biased region" description="Low complexity" evidence="1">
    <location>
        <begin position="103"/>
        <end position="113"/>
    </location>
</feature>
<proteinExistence type="predicted"/>
<comment type="caution">
    <text evidence="3">The sequence shown here is derived from an EMBL/GenBank/DDBJ whole genome shotgun (WGS) entry which is preliminary data.</text>
</comment>
<keyword evidence="4" id="KW-1185">Reference proteome</keyword>
<dbReference type="Proteomes" id="UP001595462">
    <property type="component" value="Unassembled WGS sequence"/>
</dbReference>
<feature type="compositionally biased region" description="Low complexity" evidence="1">
    <location>
        <begin position="72"/>
        <end position="85"/>
    </location>
</feature>
<dbReference type="EMBL" id="JBHRSS010000006">
    <property type="protein sequence ID" value="MFC3104816.1"/>
    <property type="molecule type" value="Genomic_DNA"/>
</dbReference>
<sequence>MPIYEYVCRECGEELEQLQRMSDDALTDCPACGKSALKRKISAAGFRLSGGGWYETDFKSDGKRNLAGNNDSSSSSTSTASGSSSKNGERKSTSEASSKPAAKDSGPSSSTAKSKSKPTKDKSKPSTSSAG</sequence>
<dbReference type="RefSeq" id="WP_380690324.1">
    <property type="nucleotide sequence ID" value="NZ_JBHRSS010000006.1"/>
</dbReference>